<dbReference type="SUPFAM" id="SSF74653">
    <property type="entry name" value="TolA/TonB C-terminal domain"/>
    <property type="match status" value="1"/>
</dbReference>
<reference evidence="3" key="1">
    <citation type="submission" date="2022-07" db="EMBL/GenBank/DDBJ databases">
        <title>Sphingomonas sp. nov., a novel bacterium isolated from the north slope of the Mount Everest.</title>
        <authorList>
            <person name="Cui X."/>
            <person name="Liu Y."/>
        </authorList>
    </citation>
    <scope>NUCLEOTIDE SEQUENCE</scope>
    <source>
        <strain evidence="3">S5-59</strain>
    </source>
</reference>
<feature type="chain" id="PRO_5045110783" evidence="1">
    <location>
        <begin position="20"/>
        <end position="659"/>
    </location>
</feature>
<dbReference type="Gene3D" id="3.30.2420.10">
    <property type="entry name" value="TonB"/>
    <property type="match status" value="1"/>
</dbReference>
<feature type="signal peptide" evidence="1">
    <location>
        <begin position="1"/>
        <end position="19"/>
    </location>
</feature>
<dbReference type="InterPro" id="IPR011990">
    <property type="entry name" value="TPR-like_helical_dom_sf"/>
</dbReference>
<protein>
    <submittedName>
        <fullName evidence="3">Energy transducer TonB</fullName>
    </submittedName>
</protein>
<evidence type="ECO:0000259" key="2">
    <source>
        <dbReference type="PROSITE" id="PS52015"/>
    </source>
</evidence>
<proteinExistence type="predicted"/>
<name>A0ABY5LDT0_9SPHN</name>
<keyword evidence="1" id="KW-0732">Signal</keyword>
<dbReference type="RefSeq" id="WP_256507714.1">
    <property type="nucleotide sequence ID" value="NZ_CP101740.1"/>
</dbReference>
<dbReference type="EMBL" id="CP101740">
    <property type="protein sequence ID" value="UUL83879.1"/>
    <property type="molecule type" value="Genomic_DNA"/>
</dbReference>
<gene>
    <name evidence="3" type="ORF">NMP03_06705</name>
</gene>
<feature type="domain" description="TonB C-terminal" evidence="2">
    <location>
        <begin position="568"/>
        <end position="659"/>
    </location>
</feature>
<accession>A0ABY5LDT0</accession>
<evidence type="ECO:0000313" key="3">
    <source>
        <dbReference type="EMBL" id="UUL83879.1"/>
    </source>
</evidence>
<keyword evidence="4" id="KW-1185">Reference proteome</keyword>
<evidence type="ECO:0000313" key="4">
    <source>
        <dbReference type="Proteomes" id="UP001058533"/>
    </source>
</evidence>
<evidence type="ECO:0000256" key="1">
    <source>
        <dbReference type="SAM" id="SignalP"/>
    </source>
</evidence>
<dbReference type="Proteomes" id="UP001058533">
    <property type="component" value="Chromosome"/>
</dbReference>
<organism evidence="3 4">
    <name type="scientific">Sphingomonas qomolangmaensis</name>
    <dbReference type="NCBI Taxonomy" id="2918765"/>
    <lineage>
        <taxon>Bacteria</taxon>
        <taxon>Pseudomonadati</taxon>
        <taxon>Pseudomonadota</taxon>
        <taxon>Alphaproteobacteria</taxon>
        <taxon>Sphingomonadales</taxon>
        <taxon>Sphingomonadaceae</taxon>
        <taxon>Sphingomonas</taxon>
    </lineage>
</organism>
<sequence>MTNTALVSSMAIAIASVMAGGAAAQEAAPKPMTAQARFDAATAASEAGKCAEAVAQFESIEQLPVARREGFLKSAIAVRKGRCLARLGRGDEAEGLIRQGLPAMAAAGGSFDAERQQAHLTLAGLARARLDYDAAILDAEAALARSQGVGRLSPLLMLTTLTRFDGGGAAIGYAKEALALAQTGNADKKVLAQIQTQQARAMLNQGQAAAAYPLLKEALANQGGLTMQVGLAEVATRADLAVAASLLGKKEEAGKYLAYTGAGRIADAPFRSAASMDAPFCGETTGLKPEDVGVVEFAIGEDGSVLGVEPIYATGGRAGALAFAEAVTQWSWAPEQIKEVPLFYRAATRIEMRCTTGADDGGSVMEPLDDAVAAWLDGKVAAGVDPQVAAARQLPLWRAALANARAAGDQAGEFGASWWLATSQLVEEKERQAHLARAAALAAAMQAPASVRGRLALEAPEGAAKGPGSWRRQRRALLAEPRLAADPLTAATLRLQIAAPGYGSREPEDAEALLDAVIEEPALPAQHPLKIAALLRRANLSAKAGDLVTAQAQFQQTGLTEQQCALIGVKPALRDSGMSPSDYPVLARKMGFEGWVSLEFDVAADGSTVRPRALFAYPPFTFGDTAVAGAKDFKFETSYRPSGGTACAANRQGIAFALQ</sequence>
<dbReference type="PROSITE" id="PS52015">
    <property type="entry name" value="TONB_CTD"/>
    <property type="match status" value="1"/>
</dbReference>
<dbReference type="Gene3D" id="1.25.40.10">
    <property type="entry name" value="Tetratricopeptide repeat domain"/>
    <property type="match status" value="1"/>
</dbReference>
<dbReference type="SUPFAM" id="SSF48452">
    <property type="entry name" value="TPR-like"/>
    <property type="match status" value="1"/>
</dbReference>
<dbReference type="InterPro" id="IPR037682">
    <property type="entry name" value="TonB_C"/>
</dbReference>